<feature type="transmembrane region" description="Helical" evidence="5">
    <location>
        <begin position="206"/>
        <end position="226"/>
    </location>
</feature>
<evidence type="ECO:0000313" key="7">
    <source>
        <dbReference type="EMBL" id="CAB4531747.1"/>
    </source>
</evidence>
<organism evidence="9">
    <name type="scientific">freshwater metagenome</name>
    <dbReference type="NCBI Taxonomy" id="449393"/>
    <lineage>
        <taxon>unclassified sequences</taxon>
        <taxon>metagenomes</taxon>
        <taxon>ecological metagenomes</taxon>
    </lineage>
</organism>
<dbReference type="SUPFAM" id="SSF161098">
    <property type="entry name" value="MetI-like"/>
    <property type="match status" value="1"/>
</dbReference>
<dbReference type="EMBL" id="CAEZZV010000037">
    <property type="protein sequence ID" value="CAB4774058.1"/>
    <property type="molecule type" value="Genomic_DNA"/>
</dbReference>
<dbReference type="Pfam" id="PF00528">
    <property type="entry name" value="BPD_transp_1"/>
    <property type="match status" value="1"/>
</dbReference>
<dbReference type="Gene3D" id="1.10.3720.10">
    <property type="entry name" value="MetI-like"/>
    <property type="match status" value="1"/>
</dbReference>
<feature type="transmembrane region" description="Helical" evidence="5">
    <location>
        <begin position="162"/>
        <end position="185"/>
    </location>
</feature>
<protein>
    <submittedName>
        <fullName evidence="9">Unannotated protein</fullName>
    </submittedName>
</protein>
<dbReference type="InterPro" id="IPR011864">
    <property type="entry name" value="Phosphate_PstC"/>
</dbReference>
<proteinExistence type="predicted"/>
<feature type="transmembrane region" description="Helical" evidence="5">
    <location>
        <begin position="280"/>
        <end position="300"/>
    </location>
</feature>
<dbReference type="PANTHER" id="PTHR42727">
    <property type="entry name" value="PHOSPHATE TRANSPORT SYSTEM PERMEASE PROTEIN"/>
    <property type="match status" value="1"/>
</dbReference>
<feature type="domain" description="ABC transmembrane type-1" evidence="6">
    <location>
        <begin position="85"/>
        <end position="301"/>
    </location>
</feature>
<evidence type="ECO:0000313" key="9">
    <source>
        <dbReference type="EMBL" id="CAB4626754.1"/>
    </source>
</evidence>
<evidence type="ECO:0000313" key="8">
    <source>
        <dbReference type="EMBL" id="CAB4595023.1"/>
    </source>
</evidence>
<evidence type="ECO:0000256" key="4">
    <source>
        <dbReference type="ARBA" id="ARBA00023136"/>
    </source>
</evidence>
<name>A0A6J6IQS0_9ZZZZ</name>
<evidence type="ECO:0000259" key="6">
    <source>
        <dbReference type="PROSITE" id="PS50928"/>
    </source>
</evidence>
<dbReference type="EMBL" id="CAEZUK010000039">
    <property type="protein sequence ID" value="CAB4595023.1"/>
    <property type="molecule type" value="Genomic_DNA"/>
</dbReference>
<evidence type="ECO:0000313" key="11">
    <source>
        <dbReference type="EMBL" id="CAB5125736.1"/>
    </source>
</evidence>
<evidence type="ECO:0000256" key="2">
    <source>
        <dbReference type="ARBA" id="ARBA00022692"/>
    </source>
</evidence>
<dbReference type="InterPro" id="IPR000515">
    <property type="entry name" value="MetI-like"/>
</dbReference>
<feature type="transmembrane region" description="Helical" evidence="5">
    <location>
        <begin position="26"/>
        <end position="46"/>
    </location>
</feature>
<evidence type="ECO:0000313" key="10">
    <source>
        <dbReference type="EMBL" id="CAB4774058.1"/>
    </source>
</evidence>
<dbReference type="AlphaFoldDB" id="A0A6J6IQS0"/>
<dbReference type="EMBL" id="CAFBRX010000095">
    <property type="protein sequence ID" value="CAB5125736.1"/>
    <property type="molecule type" value="Genomic_DNA"/>
</dbReference>
<accession>A0A6J6IQS0</accession>
<reference evidence="9" key="1">
    <citation type="submission" date="2020-05" db="EMBL/GenBank/DDBJ databases">
        <authorList>
            <person name="Chiriac C."/>
            <person name="Salcher M."/>
            <person name="Ghai R."/>
            <person name="Kavagutti S V."/>
        </authorList>
    </citation>
    <scope>NUCLEOTIDE SEQUENCE</scope>
</reference>
<evidence type="ECO:0000256" key="3">
    <source>
        <dbReference type="ARBA" id="ARBA00022989"/>
    </source>
</evidence>
<dbReference type="GO" id="GO:0005315">
    <property type="term" value="F:phosphate transmembrane transporter activity"/>
    <property type="evidence" value="ECO:0007669"/>
    <property type="project" value="InterPro"/>
</dbReference>
<gene>
    <name evidence="7" type="ORF">UFOPK1421_00007</name>
    <name evidence="8" type="ORF">UFOPK1820_00362</name>
    <name evidence="9" type="ORF">UFOPK1960_00435</name>
    <name evidence="10" type="ORF">UFOPK2921_00427</name>
    <name evidence="11" type="ORF">UFOPK4422_00988</name>
</gene>
<sequence length="312" mass="33184">MNGLLAVADLSGDPRRRAHDRRMQRLLGSSAFITIIISALILFVLARGSIDFLKSIGWDLGVLRDSSKAPGWFPRRERFDLITIVMGSVLMGSIAMLVAVPLGLGTAVYLSEFAPTRVRKILKPIVEVLAGIPSVIVGYFALKFIAPNIVDPIFSPDQSRNMVVAGLAIGVLVIPIMASISEDALRAVPSSLREASYGIGARKSTTTIRIVLPAAVSGIVAAFIIATSRAIGETMVAAMAGGRDGSGPRVLDPLEPGLTMTAAMTNAAGGTDQVNSGAPFQVLFFVGLLLFMMTMGLNVIGDRFVQRVRQQY</sequence>
<keyword evidence="2 5" id="KW-0812">Transmembrane</keyword>
<dbReference type="EMBL" id="CAEZSL010000001">
    <property type="protein sequence ID" value="CAB4531747.1"/>
    <property type="molecule type" value="Genomic_DNA"/>
</dbReference>
<dbReference type="GO" id="GO:0006817">
    <property type="term" value="P:phosphate ion transport"/>
    <property type="evidence" value="ECO:0007669"/>
    <property type="project" value="InterPro"/>
</dbReference>
<dbReference type="PROSITE" id="PS50928">
    <property type="entry name" value="ABC_TM1"/>
    <property type="match status" value="1"/>
</dbReference>
<evidence type="ECO:0000256" key="1">
    <source>
        <dbReference type="ARBA" id="ARBA00004141"/>
    </source>
</evidence>
<dbReference type="EMBL" id="CAEZVL010000045">
    <property type="protein sequence ID" value="CAB4626754.1"/>
    <property type="molecule type" value="Genomic_DNA"/>
</dbReference>
<dbReference type="NCBIfam" id="TIGR02138">
    <property type="entry name" value="phosphate_pstC"/>
    <property type="match status" value="1"/>
</dbReference>
<dbReference type="CDD" id="cd06261">
    <property type="entry name" value="TM_PBP2"/>
    <property type="match status" value="1"/>
</dbReference>
<dbReference type="PANTHER" id="PTHR42727:SF1">
    <property type="entry name" value="PHOSPHATE TRANSPORT SYSTEM PERMEASE"/>
    <property type="match status" value="1"/>
</dbReference>
<evidence type="ECO:0000256" key="5">
    <source>
        <dbReference type="SAM" id="Phobius"/>
    </source>
</evidence>
<dbReference type="GO" id="GO:0016020">
    <property type="term" value="C:membrane"/>
    <property type="evidence" value="ECO:0007669"/>
    <property type="project" value="UniProtKB-SubCell"/>
</dbReference>
<keyword evidence="3 5" id="KW-1133">Transmembrane helix</keyword>
<feature type="transmembrane region" description="Helical" evidence="5">
    <location>
        <begin position="81"/>
        <end position="109"/>
    </location>
</feature>
<dbReference type="InterPro" id="IPR035906">
    <property type="entry name" value="MetI-like_sf"/>
</dbReference>
<comment type="subcellular location">
    <subcellularLocation>
        <location evidence="1">Membrane</location>
        <topology evidence="1">Multi-pass membrane protein</topology>
    </subcellularLocation>
</comment>
<keyword evidence="4 5" id="KW-0472">Membrane</keyword>
<feature type="transmembrane region" description="Helical" evidence="5">
    <location>
        <begin position="121"/>
        <end position="142"/>
    </location>
</feature>